<evidence type="ECO:0000256" key="2">
    <source>
        <dbReference type="SAM" id="MobiDB-lite"/>
    </source>
</evidence>
<evidence type="ECO:0000256" key="3">
    <source>
        <dbReference type="SAM" id="SignalP"/>
    </source>
</evidence>
<feature type="signal peptide" evidence="3">
    <location>
        <begin position="1"/>
        <end position="17"/>
    </location>
</feature>
<feature type="compositionally biased region" description="Basic and acidic residues" evidence="2">
    <location>
        <begin position="297"/>
        <end position="315"/>
    </location>
</feature>
<gene>
    <name evidence="4" type="ORF">POCTA_138.1.T1240069</name>
</gene>
<organism evidence="4 5">
    <name type="scientific">Paramecium octaurelia</name>
    <dbReference type="NCBI Taxonomy" id="43137"/>
    <lineage>
        <taxon>Eukaryota</taxon>
        <taxon>Sar</taxon>
        <taxon>Alveolata</taxon>
        <taxon>Ciliophora</taxon>
        <taxon>Intramacronucleata</taxon>
        <taxon>Oligohymenophorea</taxon>
        <taxon>Peniculida</taxon>
        <taxon>Parameciidae</taxon>
        <taxon>Paramecium</taxon>
    </lineage>
</organism>
<evidence type="ECO:0000313" key="5">
    <source>
        <dbReference type="Proteomes" id="UP000683925"/>
    </source>
</evidence>
<proteinExistence type="predicted"/>
<keyword evidence="5" id="KW-1185">Reference proteome</keyword>
<evidence type="ECO:0000313" key="4">
    <source>
        <dbReference type="EMBL" id="CAD8201391.1"/>
    </source>
</evidence>
<feature type="region of interest" description="Disordered" evidence="2">
    <location>
        <begin position="297"/>
        <end position="324"/>
    </location>
</feature>
<feature type="coiled-coil region" evidence="1">
    <location>
        <begin position="453"/>
        <end position="480"/>
    </location>
</feature>
<comment type="caution">
    <text evidence="4">The sequence shown here is derived from an EMBL/GenBank/DDBJ whole genome shotgun (WGS) entry which is preliminary data.</text>
</comment>
<dbReference type="AlphaFoldDB" id="A0A8S1XJR6"/>
<accession>A0A8S1XJR6</accession>
<dbReference type="OrthoDB" id="306322at2759"/>
<dbReference type="Proteomes" id="UP000683925">
    <property type="component" value="Unassembled WGS sequence"/>
</dbReference>
<sequence>MKYFILTLFVLNAFSFSLNDDWDGMEEVIKVQQDAILDLVDQLDVYSETPITQQIENQVQQLMNPPLETDHTKQSDEQSEVHSLEYWLERLGDEYSDETILLQQSQTITEQVTTVLDDLILKVEDDQQIDQQTETDSTLIIDSIRQFQQDQNNDENIKQSQTTQLQSQDDQQQLIDLNQIQDQFNEIDSTISEVNVQQQLNESSEDTLQVQIDSTDEDASNESANEFSPIENAHNIIQDSNTVFTFMNHVQEDSYIQSQQKVKDTYNFKEYSFNKDTGDQRSIYKENDDSTVEVVEREEEKESSNNPHEEVEFNKAKQSTLNSQPEEISGLKKYLLYTDQPEVISTGTTEKEIEEDRRLITAFKSMNRDEYWEKTNKKQKINSDVRDELLKLSNVSEDSKQKEPQFQEITENKVENPHKFISFKADPKVEYPENTQKGETVKSKYDELPETKLQSKEEMKRDKEQKILEMQKIIEEQLKNKKLIKQSETDKSFQYESEYLEWERTTQSKVYPEINFVMTQNNLRKRL</sequence>
<feature type="chain" id="PRO_5035717455" evidence="3">
    <location>
        <begin position="18"/>
        <end position="527"/>
    </location>
</feature>
<name>A0A8S1XJR6_PAROT</name>
<keyword evidence="3" id="KW-0732">Signal</keyword>
<dbReference type="OMA" id="WDGMEEV"/>
<dbReference type="EMBL" id="CAJJDP010000124">
    <property type="protein sequence ID" value="CAD8201391.1"/>
    <property type="molecule type" value="Genomic_DNA"/>
</dbReference>
<reference evidence="4" key="1">
    <citation type="submission" date="2021-01" db="EMBL/GenBank/DDBJ databases">
        <authorList>
            <consortium name="Genoscope - CEA"/>
            <person name="William W."/>
        </authorList>
    </citation>
    <scope>NUCLEOTIDE SEQUENCE</scope>
</reference>
<keyword evidence="1" id="KW-0175">Coiled coil</keyword>
<evidence type="ECO:0000256" key="1">
    <source>
        <dbReference type="SAM" id="Coils"/>
    </source>
</evidence>
<protein>
    <submittedName>
        <fullName evidence="4">Uncharacterized protein</fullName>
    </submittedName>
</protein>